<organism evidence="5 6">
    <name type="scientific">Arthrobacter russicus</name>
    <dbReference type="NCBI Taxonomy" id="172040"/>
    <lineage>
        <taxon>Bacteria</taxon>
        <taxon>Bacillati</taxon>
        <taxon>Actinomycetota</taxon>
        <taxon>Actinomycetes</taxon>
        <taxon>Micrococcales</taxon>
        <taxon>Micrococcaceae</taxon>
        <taxon>Arthrobacter</taxon>
    </lineage>
</organism>
<evidence type="ECO:0000256" key="2">
    <source>
        <dbReference type="ARBA" id="ARBA00023125"/>
    </source>
</evidence>
<evidence type="ECO:0000259" key="4">
    <source>
        <dbReference type="PROSITE" id="PS50949"/>
    </source>
</evidence>
<dbReference type="InterPro" id="IPR036388">
    <property type="entry name" value="WH-like_DNA-bd_sf"/>
</dbReference>
<keyword evidence="1" id="KW-0805">Transcription regulation</keyword>
<dbReference type="InterPro" id="IPR000524">
    <property type="entry name" value="Tscrpt_reg_HTH_GntR"/>
</dbReference>
<accession>A0ABU1J942</accession>
<dbReference type="RefSeq" id="WP_309796441.1">
    <property type="nucleotide sequence ID" value="NZ_BAAAHY010000006.1"/>
</dbReference>
<evidence type="ECO:0000313" key="5">
    <source>
        <dbReference type="EMBL" id="MDR6268660.1"/>
    </source>
</evidence>
<protein>
    <submittedName>
        <fullName evidence="5">DNA-binding GntR family transcriptional regulator</fullName>
    </submittedName>
</protein>
<reference evidence="5 6" key="1">
    <citation type="submission" date="2023-07" db="EMBL/GenBank/DDBJ databases">
        <title>Sequencing the genomes of 1000 actinobacteria strains.</title>
        <authorList>
            <person name="Klenk H.-P."/>
        </authorList>
    </citation>
    <scope>NUCLEOTIDE SEQUENCE [LARGE SCALE GENOMIC DNA]</scope>
    <source>
        <strain evidence="5 6">DSM 14555</strain>
    </source>
</reference>
<dbReference type="PANTHER" id="PTHR44846">
    <property type="entry name" value="MANNOSYL-D-GLYCERATE TRANSPORT/METABOLISM SYSTEM REPRESSOR MNGR-RELATED"/>
    <property type="match status" value="1"/>
</dbReference>
<dbReference type="Proteomes" id="UP001185069">
    <property type="component" value="Unassembled WGS sequence"/>
</dbReference>
<dbReference type="PRINTS" id="PR00035">
    <property type="entry name" value="HTHGNTR"/>
</dbReference>
<dbReference type="PANTHER" id="PTHR44846:SF1">
    <property type="entry name" value="MANNOSYL-D-GLYCERATE TRANSPORT_METABOLISM SYSTEM REPRESSOR MNGR-RELATED"/>
    <property type="match status" value="1"/>
</dbReference>
<keyword evidence="6" id="KW-1185">Reference proteome</keyword>
<dbReference type="InterPro" id="IPR036390">
    <property type="entry name" value="WH_DNA-bd_sf"/>
</dbReference>
<evidence type="ECO:0000256" key="3">
    <source>
        <dbReference type="ARBA" id="ARBA00023163"/>
    </source>
</evidence>
<dbReference type="PROSITE" id="PS50949">
    <property type="entry name" value="HTH_GNTR"/>
    <property type="match status" value="1"/>
</dbReference>
<name>A0ABU1J942_9MICC</name>
<dbReference type="CDD" id="cd07377">
    <property type="entry name" value="WHTH_GntR"/>
    <property type="match status" value="1"/>
</dbReference>
<keyword evidence="2 5" id="KW-0238">DNA-binding</keyword>
<gene>
    <name evidence="5" type="ORF">JOE69_000898</name>
</gene>
<dbReference type="Pfam" id="PF00392">
    <property type="entry name" value="GntR"/>
    <property type="match status" value="1"/>
</dbReference>
<sequence>MSTPPQKTPLYRKIADELANRIASGEFIADRSLPSEFELAAQYQVSRGTIRQTFSHLRATGVVTSRQGTRREAVPG</sequence>
<feature type="domain" description="HTH gntR-type" evidence="4">
    <location>
        <begin position="8"/>
        <end position="76"/>
    </location>
</feature>
<evidence type="ECO:0000256" key="1">
    <source>
        <dbReference type="ARBA" id="ARBA00023015"/>
    </source>
</evidence>
<evidence type="ECO:0000313" key="6">
    <source>
        <dbReference type="Proteomes" id="UP001185069"/>
    </source>
</evidence>
<dbReference type="Gene3D" id="1.10.10.10">
    <property type="entry name" value="Winged helix-like DNA-binding domain superfamily/Winged helix DNA-binding domain"/>
    <property type="match status" value="1"/>
</dbReference>
<dbReference type="SUPFAM" id="SSF46785">
    <property type="entry name" value="Winged helix' DNA-binding domain"/>
    <property type="match status" value="1"/>
</dbReference>
<dbReference type="SMART" id="SM00345">
    <property type="entry name" value="HTH_GNTR"/>
    <property type="match status" value="1"/>
</dbReference>
<dbReference type="InterPro" id="IPR050679">
    <property type="entry name" value="Bact_HTH_transcr_reg"/>
</dbReference>
<comment type="caution">
    <text evidence="5">The sequence shown here is derived from an EMBL/GenBank/DDBJ whole genome shotgun (WGS) entry which is preliminary data.</text>
</comment>
<keyword evidence="3" id="KW-0804">Transcription</keyword>
<proteinExistence type="predicted"/>
<dbReference type="GO" id="GO:0003677">
    <property type="term" value="F:DNA binding"/>
    <property type="evidence" value="ECO:0007669"/>
    <property type="project" value="UniProtKB-KW"/>
</dbReference>
<dbReference type="EMBL" id="JAVDQF010000001">
    <property type="protein sequence ID" value="MDR6268660.1"/>
    <property type="molecule type" value="Genomic_DNA"/>
</dbReference>